<comment type="caution">
    <text evidence="2">The sequence shown here is derived from an EMBL/GenBank/DDBJ whole genome shotgun (WGS) entry which is preliminary data.</text>
</comment>
<evidence type="ECO:0000313" key="2">
    <source>
        <dbReference type="EMBL" id="KAK3773187.1"/>
    </source>
</evidence>
<protein>
    <recommendedName>
        <fullName evidence="4">Secreted protein</fullName>
    </recommendedName>
</protein>
<dbReference type="Proteomes" id="UP001283361">
    <property type="component" value="Unassembled WGS sequence"/>
</dbReference>
<dbReference type="AlphaFoldDB" id="A0AAE0ZRA9"/>
<feature type="signal peptide" evidence="1">
    <location>
        <begin position="1"/>
        <end position="20"/>
    </location>
</feature>
<reference evidence="2" key="1">
    <citation type="journal article" date="2023" name="G3 (Bethesda)">
        <title>A reference genome for the long-term kleptoplast-retaining sea slug Elysia crispata morphotype clarki.</title>
        <authorList>
            <person name="Eastman K.E."/>
            <person name="Pendleton A.L."/>
            <person name="Shaikh M.A."/>
            <person name="Suttiyut T."/>
            <person name="Ogas R."/>
            <person name="Tomko P."/>
            <person name="Gavelis G."/>
            <person name="Widhalm J.R."/>
            <person name="Wisecaver J.H."/>
        </authorList>
    </citation>
    <scope>NUCLEOTIDE SEQUENCE</scope>
    <source>
        <strain evidence="2">ECLA1</strain>
    </source>
</reference>
<gene>
    <name evidence="2" type="ORF">RRG08_026600</name>
</gene>
<evidence type="ECO:0000256" key="1">
    <source>
        <dbReference type="SAM" id="SignalP"/>
    </source>
</evidence>
<name>A0AAE0ZRA9_9GAST</name>
<proteinExistence type="predicted"/>
<organism evidence="2 3">
    <name type="scientific">Elysia crispata</name>
    <name type="common">lettuce slug</name>
    <dbReference type="NCBI Taxonomy" id="231223"/>
    <lineage>
        <taxon>Eukaryota</taxon>
        <taxon>Metazoa</taxon>
        <taxon>Spiralia</taxon>
        <taxon>Lophotrochozoa</taxon>
        <taxon>Mollusca</taxon>
        <taxon>Gastropoda</taxon>
        <taxon>Heterobranchia</taxon>
        <taxon>Euthyneura</taxon>
        <taxon>Panpulmonata</taxon>
        <taxon>Sacoglossa</taxon>
        <taxon>Placobranchoidea</taxon>
        <taxon>Plakobranchidae</taxon>
        <taxon>Elysia</taxon>
    </lineage>
</organism>
<accession>A0AAE0ZRA9</accession>
<sequence>MGTVERIFWFVALQPSPVLAVLAVLEANYRPGLPDRCSLPGQGRSALTAFPAVSAVCRIIPPIDGSTWIVTDAASPPC</sequence>
<keyword evidence="3" id="KW-1185">Reference proteome</keyword>
<dbReference type="EMBL" id="JAWDGP010003557">
    <property type="protein sequence ID" value="KAK3773187.1"/>
    <property type="molecule type" value="Genomic_DNA"/>
</dbReference>
<evidence type="ECO:0000313" key="3">
    <source>
        <dbReference type="Proteomes" id="UP001283361"/>
    </source>
</evidence>
<evidence type="ECO:0008006" key="4">
    <source>
        <dbReference type="Google" id="ProtNLM"/>
    </source>
</evidence>
<feature type="chain" id="PRO_5042176229" description="Secreted protein" evidence="1">
    <location>
        <begin position="21"/>
        <end position="78"/>
    </location>
</feature>
<keyword evidence="1" id="KW-0732">Signal</keyword>